<comment type="caution">
    <text evidence="1">The sequence shown here is derived from an EMBL/GenBank/DDBJ whole genome shotgun (WGS) entry which is preliminary data.</text>
</comment>
<dbReference type="Proteomes" id="UP001247805">
    <property type="component" value="Unassembled WGS sequence"/>
</dbReference>
<evidence type="ECO:0000313" key="2">
    <source>
        <dbReference type="Proteomes" id="UP001247805"/>
    </source>
</evidence>
<evidence type="ECO:0000313" key="1">
    <source>
        <dbReference type="EMBL" id="MDU0354650.1"/>
    </source>
</evidence>
<reference evidence="1 2" key="1">
    <citation type="submission" date="2023-10" db="EMBL/GenBank/DDBJ databases">
        <title>Glaciecola aquimarina strain GGW-M5 nov., isolated from a coastal seawater.</title>
        <authorList>
            <person name="Bayburt H."/>
            <person name="Kim J.M."/>
            <person name="Choi B.J."/>
            <person name="Jeon C.O."/>
        </authorList>
    </citation>
    <scope>NUCLEOTIDE SEQUENCE [LARGE SCALE GENOMIC DNA]</scope>
    <source>
        <strain evidence="1 2">KCTC 32108</strain>
    </source>
</reference>
<keyword evidence="2" id="KW-1185">Reference proteome</keyword>
<name>A0ABU3SXC3_9ALTE</name>
<accession>A0ABU3SXC3</accession>
<dbReference type="EMBL" id="JAWDIO010000002">
    <property type="protein sequence ID" value="MDU0354650.1"/>
    <property type="molecule type" value="Genomic_DNA"/>
</dbReference>
<protein>
    <recommendedName>
        <fullName evidence="3">P pilus assembly protein, chaperone PapD</fullName>
    </recommendedName>
</protein>
<evidence type="ECO:0008006" key="3">
    <source>
        <dbReference type="Google" id="ProtNLM"/>
    </source>
</evidence>
<organism evidence="1 2">
    <name type="scientific">Paraglaciecola aquimarina</name>
    <dbReference type="NCBI Taxonomy" id="1235557"/>
    <lineage>
        <taxon>Bacteria</taxon>
        <taxon>Pseudomonadati</taxon>
        <taxon>Pseudomonadota</taxon>
        <taxon>Gammaproteobacteria</taxon>
        <taxon>Alteromonadales</taxon>
        <taxon>Alteromonadaceae</taxon>
        <taxon>Paraglaciecola</taxon>
    </lineage>
</organism>
<proteinExistence type="predicted"/>
<gene>
    <name evidence="1" type="ORF">RS130_12635</name>
</gene>
<dbReference type="RefSeq" id="WP_316026235.1">
    <property type="nucleotide sequence ID" value="NZ_JAWDIO010000002.1"/>
</dbReference>
<sequence>MTYFKLLGLLLALIFEMTFFTSTAEAISISTKRLYLSPEKDLATIYVVSEEPALQRCQIKIRDAEIGDNSVIQFLPEGKVSTNSPKNLIRFAPRRFEVSSGQFQNVKLSYRRRPGVTNGEYIGLVAIRCETITDDNELNTTKRVTLKPTIVLNVPVIVHTGDIAASASFKTLELSKNQIDVTIETTGNRAITGDLEIIEKSTGQVLASKPEMSIYWESPSKKVTLTIDKSFNLPLTVRFKEDPKFGGNLLIEQQITAF</sequence>